<evidence type="ECO:0008006" key="3">
    <source>
        <dbReference type="Google" id="ProtNLM"/>
    </source>
</evidence>
<evidence type="ECO:0000313" key="1">
    <source>
        <dbReference type="EMBL" id="QCW81219.1"/>
    </source>
</evidence>
<reference evidence="2" key="1">
    <citation type="journal article" date="2019" name="J. Bacteriol.">
        <title>A Mutagenic Screen Identifies a TonB-Dependent Receptor Required for the Lanthanide Metal Switch in the Type I Methanotroph 'Methylotuvimicrobium buryatense' 5GB1C.</title>
        <authorList>
            <person name="Groom J.D."/>
            <person name="Ford S.M."/>
            <person name="Pesesky M.W."/>
            <person name="Lidstrom M.E."/>
        </authorList>
    </citation>
    <scope>NUCLEOTIDE SEQUENCE [LARGE SCALE GENOMIC DNA]</scope>
    <source>
        <strain evidence="2">5GB1C</strain>
    </source>
</reference>
<dbReference type="OrthoDB" id="5566735at2"/>
<proteinExistence type="predicted"/>
<name>A0A4P9UJ85_METBY</name>
<keyword evidence="2" id="KW-1185">Reference proteome</keyword>
<evidence type="ECO:0000313" key="2">
    <source>
        <dbReference type="Proteomes" id="UP000305881"/>
    </source>
</evidence>
<dbReference type="KEGG" id="mbur:EQU24_02340"/>
<dbReference type="STRING" id="675511.GCA_000341735_02535"/>
<organism evidence="1 2">
    <name type="scientific">Methylotuvimicrobium buryatense</name>
    <name type="common">Methylomicrobium buryatense</name>
    <dbReference type="NCBI Taxonomy" id="95641"/>
    <lineage>
        <taxon>Bacteria</taxon>
        <taxon>Pseudomonadati</taxon>
        <taxon>Pseudomonadota</taxon>
        <taxon>Gammaproteobacteria</taxon>
        <taxon>Methylococcales</taxon>
        <taxon>Methylococcaceae</taxon>
        <taxon>Methylotuvimicrobium</taxon>
    </lineage>
</organism>
<dbReference type="Proteomes" id="UP000305881">
    <property type="component" value="Chromosome"/>
</dbReference>
<dbReference type="EMBL" id="CP035467">
    <property type="protein sequence ID" value="QCW81219.1"/>
    <property type="molecule type" value="Genomic_DNA"/>
</dbReference>
<dbReference type="AlphaFoldDB" id="A0A4P9UJ85"/>
<dbReference type="RefSeq" id="WP_017841042.1">
    <property type="nucleotide sequence ID" value="NZ_CP035467.1"/>
</dbReference>
<accession>A0A4P9UJ85</accession>
<sequence>MAAKYTPDNEKIPLYKPNQLPRRKKRSAKKAKAQRVLNKYTLIASGIGFIPGPLAGQIAVGGLLAKLMDDLCKIYGLSFSDHQIKITVTAILGGAHYDWISHYLIKYVKGYTPISISTGSLLLRPAVSGLLVYYIGKLFLLHLESGAWVRVKEKGFNP</sequence>
<gene>
    <name evidence="1" type="ORF">EQU24_02340</name>
</gene>
<protein>
    <recommendedName>
        <fullName evidence="3">DUF697 domain-containing protein</fullName>
    </recommendedName>
</protein>